<protein>
    <submittedName>
        <fullName evidence="1">Uncharacterized protein</fullName>
    </submittedName>
</protein>
<organism evidence="1 2">
    <name type="scientific">Vermiconidia calcicola</name>
    <dbReference type="NCBI Taxonomy" id="1690605"/>
    <lineage>
        <taxon>Eukaryota</taxon>
        <taxon>Fungi</taxon>
        <taxon>Dikarya</taxon>
        <taxon>Ascomycota</taxon>
        <taxon>Pezizomycotina</taxon>
        <taxon>Dothideomycetes</taxon>
        <taxon>Dothideomycetidae</taxon>
        <taxon>Mycosphaerellales</taxon>
        <taxon>Extremaceae</taxon>
        <taxon>Vermiconidia</taxon>
    </lineage>
</organism>
<evidence type="ECO:0000313" key="2">
    <source>
        <dbReference type="Proteomes" id="UP001281147"/>
    </source>
</evidence>
<name>A0ACC3NLE5_9PEZI</name>
<evidence type="ECO:0000313" key="1">
    <source>
        <dbReference type="EMBL" id="KAK3719025.1"/>
    </source>
</evidence>
<proteinExistence type="predicted"/>
<accession>A0ACC3NLE5</accession>
<sequence>MPLSLDEVDGATGADISSGVDVEEPETTETSSPQTRTPNGAVADTIQKLHGDEQAQLLSAIDGLRHENIDASISIPQIVVCGDQSSGKSAVLEAIAHVPFSVKTGTATRFPTEIILRHAAESDVKVSIKLTNDTTDSRSAEQKTAIKTFSTGFDVSGLVDLGRIIQAATVHLETIEPNSKFWNDLLCIEISGPEQSHLTLVDLPGIIHSESGEGARPGDVNKIKQLARKYIQERRTIILAVMDATRDVETQEIWDLVDDSKSTNAKERTLGVITHPDKLDVGSEKESDVIRLAKNETHCLGLGWHVLQNMRHDLDGRSMEKRDELESKLFSKLPWSLLDPDNLGIERLREKLKRRLFECIAANLQDLVSEMNSKVAKCESTLEPLGGGRETIGQQRSYLYQRLHSLQTIVKDALNGNYQDSDFASFFDEVDIKRLRDKIRNEATAFASKMRDSGHQYHVYELSVHGSQRNHHNNFEDVPLAHIPKFYSNGVENDGAHLAPLNIELGPYCRALASYMKNNQGRNPPWLTSRQTILAIYRQQSLLWERIAQDFGDRCCNATYDFLKMAVSHVVGTHTGDKILREFVHGDSARRRLKVREKIKELWWPFLHGHHITYSSKVAMESRNPFQPVNREVGEEALAPLVRWADIARRKPNFSDELIYAANALEMAESYYDVALETFVEIVPTIAVERWLLSDLPDLIPPKDAYTMDDPTISRIASEPVSARQQRRKLSSQRAVLKGVLDICQAYVTYDSAFQPDQTPVSAQARPSSHLPASTQAKQGRTPARTSINENPPQVPSSQRPFTSSSNLQPSTPVPSDPQNAWQAFCTPAWSLSNISRNPSYDTSNIGGFGSTSNQTAGGKQTSTAPFGSSANGQSSSAFGSGGFKFDGGGSGFGSGSNQTVAGKQTGLFGSSTNGQSSSGFGTPTNQFGKFSDPRQYTPTAGTGNWTFVPYSELGDYYYSLTIHPLFQGSSFEVRPALGSLSMRLAEGLR</sequence>
<reference evidence="1" key="1">
    <citation type="submission" date="2023-07" db="EMBL/GenBank/DDBJ databases">
        <title>Black Yeasts Isolated from many extreme environments.</title>
        <authorList>
            <person name="Coleine C."/>
            <person name="Stajich J.E."/>
            <person name="Selbmann L."/>
        </authorList>
    </citation>
    <scope>NUCLEOTIDE SEQUENCE</scope>
    <source>
        <strain evidence="1">CCFEE 5714</strain>
    </source>
</reference>
<dbReference type="Proteomes" id="UP001281147">
    <property type="component" value="Unassembled WGS sequence"/>
</dbReference>
<dbReference type="EMBL" id="JAUTXU010000028">
    <property type="protein sequence ID" value="KAK3719025.1"/>
    <property type="molecule type" value="Genomic_DNA"/>
</dbReference>
<gene>
    <name evidence="1" type="ORF">LTR37_004588</name>
</gene>
<comment type="caution">
    <text evidence="1">The sequence shown here is derived from an EMBL/GenBank/DDBJ whole genome shotgun (WGS) entry which is preliminary data.</text>
</comment>
<keyword evidence="2" id="KW-1185">Reference proteome</keyword>